<dbReference type="OrthoDB" id="9367242at2759"/>
<gene>
    <name evidence="1" type="ORF">llap_836</name>
</gene>
<evidence type="ECO:0000313" key="2">
    <source>
        <dbReference type="Proteomes" id="UP000233556"/>
    </source>
</evidence>
<dbReference type="GO" id="GO:0007508">
    <property type="term" value="P:larval heart development"/>
    <property type="evidence" value="ECO:0007669"/>
    <property type="project" value="TreeGrafter"/>
</dbReference>
<proteinExistence type="predicted"/>
<name>A0A2I0US32_LIMLA</name>
<protein>
    <recommendedName>
        <fullName evidence="3">Rna-directed dna polymerase from mobile element jockey-like</fullName>
    </recommendedName>
</protein>
<keyword evidence="2" id="KW-1185">Reference proteome</keyword>
<organism evidence="1 2">
    <name type="scientific">Limosa lapponica baueri</name>
    <dbReference type="NCBI Taxonomy" id="1758121"/>
    <lineage>
        <taxon>Eukaryota</taxon>
        <taxon>Metazoa</taxon>
        <taxon>Chordata</taxon>
        <taxon>Craniata</taxon>
        <taxon>Vertebrata</taxon>
        <taxon>Euteleostomi</taxon>
        <taxon>Archelosauria</taxon>
        <taxon>Archosauria</taxon>
        <taxon>Dinosauria</taxon>
        <taxon>Saurischia</taxon>
        <taxon>Theropoda</taxon>
        <taxon>Coelurosauria</taxon>
        <taxon>Aves</taxon>
        <taxon>Neognathae</taxon>
        <taxon>Neoaves</taxon>
        <taxon>Charadriiformes</taxon>
        <taxon>Scolopacidae</taxon>
        <taxon>Limosa</taxon>
    </lineage>
</organism>
<dbReference type="GO" id="GO:0031012">
    <property type="term" value="C:extracellular matrix"/>
    <property type="evidence" value="ECO:0007669"/>
    <property type="project" value="TreeGrafter"/>
</dbReference>
<dbReference type="PANTHER" id="PTHR33395">
    <property type="entry name" value="TRANSCRIPTASE, PUTATIVE-RELATED-RELATED"/>
    <property type="match status" value="1"/>
</dbReference>
<evidence type="ECO:0008006" key="3">
    <source>
        <dbReference type="Google" id="ProtNLM"/>
    </source>
</evidence>
<evidence type="ECO:0000313" key="1">
    <source>
        <dbReference type="EMBL" id="PKU48865.1"/>
    </source>
</evidence>
<accession>A0A2I0US32</accession>
<dbReference type="GO" id="GO:0061343">
    <property type="term" value="P:cell adhesion involved in heart morphogenesis"/>
    <property type="evidence" value="ECO:0007669"/>
    <property type="project" value="TreeGrafter"/>
</dbReference>
<reference evidence="2" key="1">
    <citation type="submission" date="2017-11" db="EMBL/GenBank/DDBJ databases">
        <authorList>
            <person name="Lima N.C."/>
            <person name="Parody-Merino A.M."/>
            <person name="Battley P.F."/>
            <person name="Fidler A.E."/>
            <person name="Prosdocimi F."/>
        </authorList>
    </citation>
    <scope>NUCLEOTIDE SEQUENCE [LARGE SCALE GENOMIC DNA]</scope>
</reference>
<reference evidence="2" key="2">
    <citation type="submission" date="2017-12" db="EMBL/GenBank/DDBJ databases">
        <title>Genome sequence of the Bar-tailed Godwit (Limosa lapponica baueri).</title>
        <authorList>
            <person name="Lima N.C.B."/>
            <person name="Parody-Merino A.M."/>
            <person name="Battley P.F."/>
            <person name="Fidler A.E."/>
            <person name="Prosdocimi F."/>
        </authorList>
    </citation>
    <scope>NUCLEOTIDE SEQUENCE [LARGE SCALE GENOMIC DNA]</scope>
</reference>
<dbReference type="EMBL" id="KZ505645">
    <property type="protein sequence ID" value="PKU48865.1"/>
    <property type="molecule type" value="Genomic_DNA"/>
</dbReference>
<dbReference type="PANTHER" id="PTHR33395:SF22">
    <property type="entry name" value="REVERSE TRANSCRIPTASE DOMAIN-CONTAINING PROTEIN"/>
    <property type="match status" value="1"/>
</dbReference>
<dbReference type="AlphaFoldDB" id="A0A2I0US32"/>
<dbReference type="Proteomes" id="UP000233556">
    <property type="component" value="Unassembled WGS sequence"/>
</dbReference>
<sequence length="182" mass="21406">MVTNASELIRDVKIEGSLGCSNRALVEFTVLKGTQQPRSVVRTLNFRKANFQLFKELVKRTPWKTVLRNKGAKQSWQIFRDAFHREQELLIPRCKKSSKKGKRPAWLNHALLIKLKAKKELHRKFKQDQIAWKEYRYAARLCRDEVRKAKVWLELNLARDAKNKKGLSCVNQKRKVKETIPP</sequence>